<feature type="region of interest" description="Disordered" evidence="1">
    <location>
        <begin position="1"/>
        <end position="53"/>
    </location>
</feature>
<organism evidence="2 3">
    <name type="scientific">Podarcis lilfordi</name>
    <name type="common">Lilford's wall lizard</name>
    <dbReference type="NCBI Taxonomy" id="74358"/>
    <lineage>
        <taxon>Eukaryota</taxon>
        <taxon>Metazoa</taxon>
        <taxon>Chordata</taxon>
        <taxon>Craniata</taxon>
        <taxon>Vertebrata</taxon>
        <taxon>Euteleostomi</taxon>
        <taxon>Lepidosauria</taxon>
        <taxon>Squamata</taxon>
        <taxon>Bifurcata</taxon>
        <taxon>Unidentata</taxon>
        <taxon>Episquamata</taxon>
        <taxon>Laterata</taxon>
        <taxon>Lacertibaenia</taxon>
        <taxon>Lacertidae</taxon>
        <taxon>Podarcis</taxon>
    </lineage>
</organism>
<feature type="compositionally biased region" description="Polar residues" evidence="1">
    <location>
        <begin position="1"/>
        <end position="13"/>
    </location>
</feature>
<dbReference type="Proteomes" id="UP001178461">
    <property type="component" value="Chromosome 7"/>
</dbReference>
<reference evidence="2" key="1">
    <citation type="submission" date="2022-12" db="EMBL/GenBank/DDBJ databases">
        <authorList>
            <person name="Alioto T."/>
            <person name="Alioto T."/>
            <person name="Gomez Garrido J."/>
        </authorList>
    </citation>
    <scope>NUCLEOTIDE SEQUENCE</scope>
</reference>
<evidence type="ECO:0000313" key="3">
    <source>
        <dbReference type="Proteomes" id="UP001178461"/>
    </source>
</evidence>
<feature type="non-terminal residue" evidence="2">
    <location>
        <position position="53"/>
    </location>
</feature>
<dbReference type="EMBL" id="OX395132">
    <property type="protein sequence ID" value="CAI5780506.1"/>
    <property type="molecule type" value="Genomic_DNA"/>
</dbReference>
<keyword evidence="3" id="KW-1185">Reference proteome</keyword>
<protein>
    <submittedName>
        <fullName evidence="2">Uncharacterized protein</fullName>
    </submittedName>
</protein>
<sequence length="53" mass="5856">LPSNVIAPSTGNAQEEDPEDQTHSSSSTRDEEEQLYMPAWEQEEEADVVPGPQ</sequence>
<evidence type="ECO:0000313" key="2">
    <source>
        <dbReference type="EMBL" id="CAI5780506.1"/>
    </source>
</evidence>
<accession>A0AA35P9D3</accession>
<proteinExistence type="predicted"/>
<dbReference type="AlphaFoldDB" id="A0AA35P9D3"/>
<gene>
    <name evidence="2" type="ORF">PODLI_1B033640</name>
</gene>
<name>A0AA35P9D3_9SAUR</name>
<evidence type="ECO:0000256" key="1">
    <source>
        <dbReference type="SAM" id="MobiDB-lite"/>
    </source>
</evidence>
<feature type="non-terminal residue" evidence="2">
    <location>
        <position position="1"/>
    </location>
</feature>